<dbReference type="Pfam" id="PF01614">
    <property type="entry name" value="IclR_C"/>
    <property type="match status" value="1"/>
</dbReference>
<dbReference type="SUPFAM" id="SSF46785">
    <property type="entry name" value="Winged helix' DNA-binding domain"/>
    <property type="match status" value="1"/>
</dbReference>
<dbReference type="InterPro" id="IPR036388">
    <property type="entry name" value="WH-like_DNA-bd_sf"/>
</dbReference>
<dbReference type="Gene3D" id="3.30.450.40">
    <property type="match status" value="1"/>
</dbReference>
<protein>
    <submittedName>
        <fullName evidence="6">Transcriptional regulator</fullName>
    </submittedName>
</protein>
<sequence>MKTLTEMPRGGYVVAPVWKAMKVLEFVAESGRAVSMTEVANALGLPKTTVFRYLQTLSITTFLQHNVSQDRYELGSRFRALARTDNSLHRLREVAVPVMRELNREFNETINLAIEMNGEMVYIEVIEATRALRIQARIGSREPMHSTALGKAFLAYMGEAERETALAGSLSPKTYRTIRDSKVLRRQLSEVQKTGYAIETGENEDGAVCIGVPILDDLSCPVAALSLSVPEQRRTETMLSKASDALKSAGLIIAQRMREGYVL</sequence>
<dbReference type="OrthoDB" id="9807558at2"/>
<dbReference type="SMART" id="SM00346">
    <property type="entry name" value="HTH_ICLR"/>
    <property type="match status" value="1"/>
</dbReference>
<dbReference type="Gene3D" id="1.10.10.10">
    <property type="entry name" value="Winged helix-like DNA-binding domain superfamily/Winged helix DNA-binding domain"/>
    <property type="match status" value="1"/>
</dbReference>
<dbReference type="GO" id="GO:0045892">
    <property type="term" value="P:negative regulation of DNA-templated transcription"/>
    <property type="evidence" value="ECO:0007669"/>
    <property type="project" value="TreeGrafter"/>
</dbReference>
<evidence type="ECO:0000259" key="4">
    <source>
        <dbReference type="PROSITE" id="PS51077"/>
    </source>
</evidence>
<dbReference type="GO" id="GO:0003677">
    <property type="term" value="F:DNA binding"/>
    <property type="evidence" value="ECO:0007669"/>
    <property type="project" value="UniProtKB-KW"/>
</dbReference>
<dbReference type="InterPro" id="IPR036390">
    <property type="entry name" value="WH_DNA-bd_sf"/>
</dbReference>
<feature type="domain" description="HTH iclR-type" evidence="4">
    <location>
        <begin position="14"/>
        <end position="76"/>
    </location>
</feature>
<dbReference type="PANTHER" id="PTHR30136:SF24">
    <property type="entry name" value="HTH-TYPE TRANSCRIPTIONAL REPRESSOR ALLR"/>
    <property type="match status" value="1"/>
</dbReference>
<organism evidence="6 7">
    <name type="scientific">Caballeronia udeis</name>
    <dbReference type="NCBI Taxonomy" id="1232866"/>
    <lineage>
        <taxon>Bacteria</taxon>
        <taxon>Pseudomonadati</taxon>
        <taxon>Pseudomonadota</taxon>
        <taxon>Betaproteobacteria</taxon>
        <taxon>Burkholderiales</taxon>
        <taxon>Burkholderiaceae</taxon>
        <taxon>Caballeronia</taxon>
    </lineage>
</organism>
<evidence type="ECO:0000259" key="5">
    <source>
        <dbReference type="PROSITE" id="PS51078"/>
    </source>
</evidence>
<dbReference type="PROSITE" id="PS51078">
    <property type="entry name" value="ICLR_ED"/>
    <property type="match status" value="1"/>
</dbReference>
<dbReference type="InterPro" id="IPR014757">
    <property type="entry name" value="Tscrpt_reg_IclR_C"/>
</dbReference>
<dbReference type="RefSeq" id="WP_062087031.1">
    <property type="nucleotide sequence ID" value="NZ_FCOK02000022.1"/>
</dbReference>
<dbReference type="Pfam" id="PF09339">
    <property type="entry name" value="HTH_IclR"/>
    <property type="match status" value="1"/>
</dbReference>
<dbReference type="InterPro" id="IPR029016">
    <property type="entry name" value="GAF-like_dom_sf"/>
</dbReference>
<keyword evidence="2" id="KW-0238">DNA-binding</keyword>
<dbReference type="SUPFAM" id="SSF55781">
    <property type="entry name" value="GAF domain-like"/>
    <property type="match status" value="1"/>
</dbReference>
<dbReference type="GO" id="GO:0003700">
    <property type="term" value="F:DNA-binding transcription factor activity"/>
    <property type="evidence" value="ECO:0007669"/>
    <property type="project" value="TreeGrafter"/>
</dbReference>
<accession>A0A158GZJ4</accession>
<evidence type="ECO:0000256" key="3">
    <source>
        <dbReference type="ARBA" id="ARBA00023163"/>
    </source>
</evidence>
<reference evidence="6 7" key="1">
    <citation type="submission" date="2016-01" db="EMBL/GenBank/DDBJ databases">
        <authorList>
            <person name="Oliw E.H."/>
        </authorList>
    </citation>
    <scope>NUCLEOTIDE SEQUENCE [LARGE SCALE GENOMIC DNA]</scope>
    <source>
        <strain evidence="6">LMG 27134</strain>
    </source>
</reference>
<evidence type="ECO:0000313" key="6">
    <source>
        <dbReference type="EMBL" id="SAL37498.1"/>
    </source>
</evidence>
<dbReference type="PROSITE" id="PS51077">
    <property type="entry name" value="HTH_ICLR"/>
    <property type="match status" value="1"/>
</dbReference>
<evidence type="ECO:0000313" key="7">
    <source>
        <dbReference type="Proteomes" id="UP000054683"/>
    </source>
</evidence>
<evidence type="ECO:0000256" key="2">
    <source>
        <dbReference type="ARBA" id="ARBA00023125"/>
    </source>
</evidence>
<proteinExistence type="predicted"/>
<dbReference type="PANTHER" id="PTHR30136">
    <property type="entry name" value="HELIX-TURN-HELIX TRANSCRIPTIONAL REGULATOR, ICLR FAMILY"/>
    <property type="match status" value="1"/>
</dbReference>
<keyword evidence="3" id="KW-0804">Transcription</keyword>
<dbReference type="EMBL" id="FCOK02000022">
    <property type="protein sequence ID" value="SAL37498.1"/>
    <property type="molecule type" value="Genomic_DNA"/>
</dbReference>
<gene>
    <name evidence="6" type="ORF">AWB69_03655</name>
</gene>
<keyword evidence="1" id="KW-0805">Transcription regulation</keyword>
<dbReference type="InterPro" id="IPR050707">
    <property type="entry name" value="HTH_MetabolicPath_Reg"/>
</dbReference>
<feature type="domain" description="IclR-ED" evidence="5">
    <location>
        <begin position="77"/>
        <end position="259"/>
    </location>
</feature>
<name>A0A158GZJ4_9BURK</name>
<dbReference type="Proteomes" id="UP000054683">
    <property type="component" value="Unassembled WGS sequence"/>
</dbReference>
<dbReference type="AlphaFoldDB" id="A0A158GZJ4"/>
<dbReference type="InterPro" id="IPR005471">
    <property type="entry name" value="Tscrpt_reg_IclR_N"/>
</dbReference>
<evidence type="ECO:0000256" key="1">
    <source>
        <dbReference type="ARBA" id="ARBA00023015"/>
    </source>
</evidence>